<name>A0A7W9UYE2_9ACTN</name>
<gene>
    <name evidence="1" type="ORF">FHS42_002934</name>
</gene>
<organism evidence="1 2">
    <name type="scientific">Streptomyces zagrosensis</name>
    <dbReference type="NCBI Taxonomy" id="1042984"/>
    <lineage>
        <taxon>Bacteria</taxon>
        <taxon>Bacillati</taxon>
        <taxon>Actinomycetota</taxon>
        <taxon>Actinomycetes</taxon>
        <taxon>Kitasatosporales</taxon>
        <taxon>Streptomycetaceae</taxon>
        <taxon>Streptomyces</taxon>
    </lineage>
</organism>
<dbReference type="Proteomes" id="UP000588098">
    <property type="component" value="Unassembled WGS sequence"/>
</dbReference>
<accession>A0A7W9UYE2</accession>
<reference evidence="1 2" key="1">
    <citation type="submission" date="2020-08" db="EMBL/GenBank/DDBJ databases">
        <title>Genomic Encyclopedia of Type Strains, Phase III (KMG-III): the genomes of soil and plant-associated and newly described type strains.</title>
        <authorList>
            <person name="Whitman W."/>
        </authorList>
    </citation>
    <scope>NUCLEOTIDE SEQUENCE [LARGE SCALE GENOMIC DNA]</scope>
    <source>
        <strain evidence="1 2">CECT 8305</strain>
    </source>
</reference>
<dbReference type="AlphaFoldDB" id="A0A7W9UYE2"/>
<dbReference type="EMBL" id="JACHJL010000006">
    <property type="protein sequence ID" value="MBB5935865.1"/>
    <property type="molecule type" value="Genomic_DNA"/>
</dbReference>
<evidence type="ECO:0000313" key="1">
    <source>
        <dbReference type="EMBL" id="MBB5935865.1"/>
    </source>
</evidence>
<comment type="caution">
    <text evidence="1">The sequence shown here is derived from an EMBL/GenBank/DDBJ whole genome shotgun (WGS) entry which is preliminary data.</text>
</comment>
<sequence>MRGTGWIDPGPRVREHAAPNLVWGVPGLSGSGLSGPGVAVSGHEWGD</sequence>
<evidence type="ECO:0000313" key="2">
    <source>
        <dbReference type="Proteomes" id="UP000588098"/>
    </source>
</evidence>
<proteinExistence type="predicted"/>
<keyword evidence="2" id="KW-1185">Reference proteome</keyword>
<protein>
    <submittedName>
        <fullName evidence="1">Uncharacterized protein</fullName>
    </submittedName>
</protein>